<evidence type="ECO:0000256" key="1">
    <source>
        <dbReference type="SAM" id="Phobius"/>
    </source>
</evidence>
<protein>
    <submittedName>
        <fullName evidence="2">Uncharacterized protein</fullName>
    </submittedName>
</protein>
<feature type="transmembrane region" description="Helical" evidence="1">
    <location>
        <begin position="62"/>
        <end position="84"/>
    </location>
</feature>
<reference evidence="2" key="1">
    <citation type="submission" date="2022-10" db="EMBL/GenBank/DDBJ databases">
        <title>The complete genomes of actinobacterial strains from the NBC collection.</title>
        <authorList>
            <person name="Joergensen T.S."/>
            <person name="Alvarez Arevalo M."/>
            <person name="Sterndorff E.B."/>
            <person name="Faurdal D."/>
            <person name="Vuksanovic O."/>
            <person name="Mourched A.-S."/>
            <person name="Charusanti P."/>
            <person name="Shaw S."/>
            <person name="Blin K."/>
            <person name="Weber T."/>
        </authorList>
    </citation>
    <scope>NUCLEOTIDE SEQUENCE</scope>
    <source>
        <strain evidence="2">NBC_00060</strain>
    </source>
</reference>
<dbReference type="AlphaFoldDB" id="A0AAU2GSL5"/>
<gene>
    <name evidence="2" type="ORF">OHV25_00615</name>
    <name evidence="3" type="ORF">OHV25_39225</name>
</gene>
<feature type="transmembrane region" description="Helical" evidence="1">
    <location>
        <begin position="20"/>
        <end position="42"/>
    </location>
</feature>
<proteinExistence type="predicted"/>
<accession>A0AAU2GSL5</accession>
<dbReference type="EMBL" id="CP108253">
    <property type="protein sequence ID" value="WTU45168.1"/>
    <property type="molecule type" value="Genomic_DNA"/>
</dbReference>
<name>A0AAU2GSL5_9ACTN</name>
<keyword evidence="1" id="KW-0472">Membrane</keyword>
<organism evidence="2">
    <name type="scientific">Streptomyces sp. NBC_00060</name>
    <dbReference type="NCBI Taxonomy" id="2975636"/>
    <lineage>
        <taxon>Bacteria</taxon>
        <taxon>Bacillati</taxon>
        <taxon>Actinomycetota</taxon>
        <taxon>Actinomycetes</taxon>
        <taxon>Kitasatosporales</taxon>
        <taxon>Streptomycetaceae</taxon>
        <taxon>Streptomyces</taxon>
    </lineage>
</organism>
<dbReference type="EMBL" id="CP108253">
    <property type="protein sequence ID" value="WTU38190.1"/>
    <property type="molecule type" value="Genomic_DNA"/>
</dbReference>
<sequence length="89" mass="9762">MPPPSTRRPLPAACPPPTMILLHTFVYGVIPAYALVLAWSVVKTSPPRAKPQRGDAASFWRVYFTGYATFPLLCLLLIATIPLFPGRVP</sequence>
<evidence type="ECO:0000313" key="3">
    <source>
        <dbReference type="EMBL" id="WTU45168.1"/>
    </source>
</evidence>
<evidence type="ECO:0000313" key="2">
    <source>
        <dbReference type="EMBL" id="WTU38190.1"/>
    </source>
</evidence>
<keyword evidence="1" id="KW-0812">Transmembrane</keyword>
<keyword evidence="1" id="KW-1133">Transmembrane helix</keyword>